<name>A0A3B7MXY2_9BACT</name>
<gene>
    <name evidence="5" type="ORF">D3H65_31900</name>
</gene>
<proteinExistence type="predicted"/>
<dbReference type="RefSeq" id="WP_119054733.1">
    <property type="nucleotide sequence ID" value="NZ_CP032157.1"/>
</dbReference>
<dbReference type="PANTHER" id="PTHR32183">
    <property type="match status" value="1"/>
</dbReference>
<dbReference type="InterPro" id="IPR008854">
    <property type="entry name" value="TPMT"/>
</dbReference>
<evidence type="ECO:0000256" key="1">
    <source>
        <dbReference type="ARBA" id="ARBA00022553"/>
    </source>
</evidence>
<evidence type="ECO:0000256" key="2">
    <source>
        <dbReference type="ARBA" id="ARBA00022603"/>
    </source>
</evidence>
<accession>A0A3B7MXY2</accession>
<organism evidence="5 6">
    <name type="scientific">Paraflavitalea soli</name>
    <dbReference type="NCBI Taxonomy" id="2315862"/>
    <lineage>
        <taxon>Bacteria</taxon>
        <taxon>Pseudomonadati</taxon>
        <taxon>Bacteroidota</taxon>
        <taxon>Chitinophagia</taxon>
        <taxon>Chitinophagales</taxon>
        <taxon>Chitinophagaceae</taxon>
        <taxon>Paraflavitalea</taxon>
    </lineage>
</organism>
<keyword evidence="4" id="KW-0949">S-adenosyl-L-methionine</keyword>
<dbReference type="Pfam" id="PF05724">
    <property type="entry name" value="TPMT"/>
    <property type="match status" value="1"/>
</dbReference>
<reference evidence="5 6" key="1">
    <citation type="submission" date="2018-09" db="EMBL/GenBank/DDBJ databases">
        <title>Genome sequencing of strain 6GH32-13.</title>
        <authorList>
            <person name="Weon H.-Y."/>
            <person name="Heo J."/>
            <person name="Kwon S.-W."/>
        </authorList>
    </citation>
    <scope>NUCLEOTIDE SEQUENCE [LARGE SCALE GENOMIC DNA]</scope>
    <source>
        <strain evidence="5 6">5GH32-13</strain>
    </source>
</reference>
<keyword evidence="3 5" id="KW-0808">Transferase</keyword>
<keyword evidence="6" id="KW-1185">Reference proteome</keyword>
<dbReference type="KEGG" id="pseg:D3H65_31900"/>
<dbReference type="Proteomes" id="UP000263900">
    <property type="component" value="Chromosome"/>
</dbReference>
<protein>
    <submittedName>
        <fullName evidence="5">Methyltransferase domain-containing protein</fullName>
    </submittedName>
</protein>
<dbReference type="CDD" id="cd02440">
    <property type="entry name" value="AdoMet_MTases"/>
    <property type="match status" value="1"/>
</dbReference>
<evidence type="ECO:0000313" key="6">
    <source>
        <dbReference type="Proteomes" id="UP000263900"/>
    </source>
</evidence>
<keyword evidence="2 5" id="KW-0489">Methyltransferase</keyword>
<evidence type="ECO:0000313" key="5">
    <source>
        <dbReference type="EMBL" id="AXY78857.1"/>
    </source>
</evidence>
<dbReference type="OrthoDB" id="9778208at2"/>
<evidence type="ECO:0000256" key="3">
    <source>
        <dbReference type="ARBA" id="ARBA00022679"/>
    </source>
</evidence>
<dbReference type="InterPro" id="IPR029063">
    <property type="entry name" value="SAM-dependent_MTases_sf"/>
</dbReference>
<sequence>MNDLPLNAGYWDDLYQQQQTNWDIGYVSTPIKEYIDQLARKDMAILIPGCGNGYEAEYLLQQGFTNITLADISPLLTERLADKFKRYLHRQLSIITADFFTLEGQYDLIIEQTFFCALPPTLREAYVAKMHSLLKPGGKLVGVLFSRSFEGGPPFGGNIQEYMDLFEPTFALQTLASCYNSIKPRAGLEVFIIAQKDQA</sequence>
<dbReference type="Gene3D" id="3.40.50.150">
    <property type="entry name" value="Vaccinia Virus protein VP39"/>
    <property type="match status" value="1"/>
</dbReference>
<dbReference type="PROSITE" id="PS51585">
    <property type="entry name" value="SAM_MT_TPMT"/>
    <property type="match status" value="1"/>
</dbReference>
<dbReference type="GO" id="GO:0032259">
    <property type="term" value="P:methylation"/>
    <property type="evidence" value="ECO:0007669"/>
    <property type="project" value="UniProtKB-KW"/>
</dbReference>
<dbReference type="GO" id="GO:0008757">
    <property type="term" value="F:S-adenosylmethionine-dependent methyltransferase activity"/>
    <property type="evidence" value="ECO:0007669"/>
    <property type="project" value="InterPro"/>
</dbReference>
<dbReference type="EMBL" id="CP032157">
    <property type="protein sequence ID" value="AXY78857.1"/>
    <property type="molecule type" value="Genomic_DNA"/>
</dbReference>
<dbReference type="SUPFAM" id="SSF53335">
    <property type="entry name" value="S-adenosyl-L-methionine-dependent methyltransferases"/>
    <property type="match status" value="1"/>
</dbReference>
<dbReference type="AlphaFoldDB" id="A0A3B7MXY2"/>
<dbReference type="PANTHER" id="PTHR32183:SF6">
    <property type="entry name" value="CYSTEINE SULFINATE DESULFINASE_CYSTEINE DESULFURASE AND RELATED ENZYMES"/>
    <property type="match status" value="1"/>
</dbReference>
<evidence type="ECO:0000256" key="4">
    <source>
        <dbReference type="ARBA" id="ARBA00022691"/>
    </source>
</evidence>
<keyword evidence="1" id="KW-0597">Phosphoprotein</keyword>